<name>A0AA48M2A7_9ZZZZ</name>
<gene>
    <name evidence="1" type="ORF">AMST5_03027</name>
</gene>
<dbReference type="NCBIfam" id="NF042962">
    <property type="entry name" value="DUF499_antiphage"/>
    <property type="match status" value="1"/>
</dbReference>
<evidence type="ECO:0008006" key="2">
    <source>
        <dbReference type="Google" id="ProtNLM"/>
    </source>
</evidence>
<dbReference type="AlphaFoldDB" id="A0AA48M2A7"/>
<reference evidence="1" key="1">
    <citation type="submission" date="2023-07" db="EMBL/GenBank/DDBJ databases">
        <authorList>
            <person name="Pelsma A.J. K."/>
        </authorList>
    </citation>
    <scope>NUCLEOTIDE SEQUENCE</scope>
</reference>
<proteinExistence type="predicted"/>
<organism evidence="1">
    <name type="scientific">freshwater sediment metagenome</name>
    <dbReference type="NCBI Taxonomy" id="556182"/>
    <lineage>
        <taxon>unclassified sequences</taxon>
        <taxon>metagenomes</taxon>
        <taxon>ecological metagenomes</taxon>
    </lineage>
</organism>
<dbReference type="EMBL" id="OY288114">
    <property type="protein sequence ID" value="CAJ0879082.1"/>
    <property type="molecule type" value="Genomic_DNA"/>
</dbReference>
<dbReference type="Pfam" id="PF04465">
    <property type="entry name" value="DUF499"/>
    <property type="match status" value="1"/>
</dbReference>
<dbReference type="InterPro" id="IPR007555">
    <property type="entry name" value="DUF499"/>
</dbReference>
<protein>
    <recommendedName>
        <fullName evidence="2">ATPase AAA</fullName>
    </recommendedName>
</protein>
<sequence>MLQTVKDACQFDPRAIDYALSEQIEKLEDLVSHDAASAGAFFGKTYVTNGMKTLLRQGLQRLAGSGGQAVFELKQSMGGGKTHSMLALGYLAANPSLAHLVPSDVIKGFTLPEARVVAISGRSISRDKYLWGDIAEQLSKAEKFVEFYKGSPQAPNEKDWVDLIGEEPTLILLDELPPYFGYGVTQPVGGGHLADVTVYAVSNLLSAALKLNRLCIVISNLSGSYQDASKQIAGMIQKSVGNLQQEANRQAKSITPVELGSDEIYHILRKRLLLGEPDAGVVDSVATAFSEAISDAVKSKTVTKSAEQIADEIVASYPFHPSFKHILALFKDNENFRQTRGLMTLAAMMVRSVQARATNDVYLVGCQHIDLTQADIRDGLTNIYDLSGAIAHDIAGTESARGHAQIIDEQMGNDAASQVASLLLMASLPEASGAVKGLTKPQIVENLVAPHRSPIAFDEAFEKLRGECWYLHKRENEAWVFAKNENLRKKIEKYAEGAPQPKIDAEMQRRLLAIFEPRTKAAYSEILALPRVEDIKTGGGRLLLVLSPDKKIPPEDAKRLFEAVVEKNNFCILTGDGSDLAKLEDRVRRIWAVAKVFAEDGGDRSPNATELNEEAELAEFEFNSTLTTLFNRLYYPGRHPKEGDTLLSVALKMTPTKAKDGKSNSINGEAAVEEALSSTGASKLYKTITDENFETLQSRAEQMLWIGGGDRRARWKDIQEQAVCNVRWPWLPAKGLDDLLKRALNTGVWRDNGDGYIEKGPFPPAKTSVKAVTRSRDDETGKATIDLTGANAGDKVRIHYSTTEDVSQSSPTVDEFTFETDATVLWFLAVDPEGKHETGPAEKWTNTLSITHDPKEVMGKRTVTLSVKPRGEIRWNIDGTNVKEGKAYNGPIEIPGDAETTIYVYAEDAGVSAAKNFTIRAVSGGKAVIDPKKPATVTKKTKLATTTDTFTAIKAGKKTKATFGNGVVITVGKGDRNATTRFGPGTELAPDAVESFIVAARAAIGDDGAEVEFTFGEFKFVSGADLKEFLEETSGQIRVDPEEVEQ</sequence>
<evidence type="ECO:0000313" key="1">
    <source>
        <dbReference type="EMBL" id="CAJ0879082.1"/>
    </source>
</evidence>
<accession>A0AA48M2A7</accession>